<feature type="compositionally biased region" description="Basic and acidic residues" evidence="2">
    <location>
        <begin position="2659"/>
        <end position="2685"/>
    </location>
</feature>
<feature type="compositionally biased region" description="Polar residues" evidence="2">
    <location>
        <begin position="617"/>
        <end position="628"/>
    </location>
</feature>
<accession>A0AAV2PMA9</accession>
<feature type="compositionally biased region" description="Basic and acidic residues" evidence="2">
    <location>
        <begin position="1778"/>
        <end position="1793"/>
    </location>
</feature>
<feature type="compositionally biased region" description="Polar residues" evidence="2">
    <location>
        <begin position="1637"/>
        <end position="1646"/>
    </location>
</feature>
<feature type="region of interest" description="Disordered" evidence="2">
    <location>
        <begin position="2886"/>
        <end position="3043"/>
    </location>
</feature>
<feature type="compositionally biased region" description="Polar residues" evidence="2">
    <location>
        <begin position="2039"/>
        <end position="2050"/>
    </location>
</feature>
<feature type="compositionally biased region" description="Polar residues" evidence="2">
    <location>
        <begin position="844"/>
        <end position="868"/>
    </location>
</feature>
<feature type="compositionally biased region" description="Low complexity" evidence="2">
    <location>
        <begin position="2479"/>
        <end position="2491"/>
    </location>
</feature>
<feature type="compositionally biased region" description="Basic and acidic residues" evidence="2">
    <location>
        <begin position="1688"/>
        <end position="1699"/>
    </location>
</feature>
<feature type="compositionally biased region" description="Polar residues" evidence="2">
    <location>
        <begin position="2890"/>
        <end position="2899"/>
    </location>
</feature>
<feature type="compositionally biased region" description="Polar residues" evidence="2">
    <location>
        <begin position="1267"/>
        <end position="1280"/>
    </location>
</feature>
<gene>
    <name evidence="3" type="ORF">MNOR_LOCUS2012</name>
</gene>
<dbReference type="Proteomes" id="UP001497623">
    <property type="component" value="Unassembled WGS sequence"/>
</dbReference>
<proteinExistence type="predicted"/>
<feature type="coiled-coil region" evidence="1">
    <location>
        <begin position="993"/>
        <end position="1039"/>
    </location>
</feature>
<feature type="compositionally biased region" description="Basic and acidic residues" evidence="2">
    <location>
        <begin position="2438"/>
        <end position="2468"/>
    </location>
</feature>
<feature type="compositionally biased region" description="Low complexity" evidence="2">
    <location>
        <begin position="401"/>
        <end position="421"/>
    </location>
</feature>
<feature type="region of interest" description="Disordered" evidence="2">
    <location>
        <begin position="581"/>
        <end position="775"/>
    </location>
</feature>
<feature type="region of interest" description="Disordered" evidence="2">
    <location>
        <begin position="1600"/>
        <end position="2849"/>
    </location>
</feature>
<feature type="compositionally biased region" description="Basic and acidic residues" evidence="2">
    <location>
        <begin position="1836"/>
        <end position="1857"/>
    </location>
</feature>
<protein>
    <recommendedName>
        <fullName evidence="5">Serine/arginine repetitive matrix protein 2</fullName>
    </recommendedName>
</protein>
<sequence>MGVWETILHELHQSVQSGRVRTGVVGGGVMEDGRARAPVTAARAIPSAAQRKVQSLPGYYSRVQQPQPPQTQSSTFRDAFTTNQGVPAQGIPPVTPPRGLPSPRALPKVAQVTAITNKQQLQQQPQLVQWSHQQQQQQLQREYMQQQQALHKQHLQQQQLQNKQMPQQTQQNTKKQPAVPPNATPPTEKKHKKGILGGIFRRRSKKDVQQSDSSSNSDAEDQTQTNKRSFLRRRSKRKSSKETAPPPHPPPPKEENLLPQPGNVRVTMDVDPNTPTSPLGKEINLIVSPDGKRMLRVSPSRTHSLGREGQQHILGIPLLIPPPGQLGRHGVSVSHDSLPVSLNNSSMASHGGSVYSMGNMNMRSSSNETISKKERREQLKARVERLRDRIKGSSSDEEKASISSHSMYGSETSLSNTNSLTKRSRTARTERFLRRKSQELETLRNETEKDKKTREAVQARIEEIQKIQKFEAERNIINAEKILQAEEENKRLYGNNVYEESSVSDSPRAYRTPSCITPSYSPATSPHLKKKVINDTVPIPPKETVILRNKPNHPHQTVTVSLAPPLGTPLRRSFQDHELPFSNDLRGHRSASYDSSINRSSLGSTTPYGSRIVSPVTGVTVTPLNRSGMTPPPPPPRDPSRILSPGGVDSRPTSFSFESLNQETQRPTSGLNNRNFMKGSSPSPSIRSVPTYLGPKPIGQVTELPPPSVPQRRSLSEVQLTPQPHAQLQQQQQQLQQQAPPPRPVPPNISNGNYNYTDQPPKSVTKPSKNQQIPVQQNLDSQQSYYIDTNPQYAKIVPISNIPPSPSSDYSSYMSDNSVKLQKVNNAWRQKDLKNKNVPPHVFSDSSRSNSPSAGTLQGFATSPQNDTYGIIKPKKSKPPPLNLKQAESLSSLSGHSDVPSPVQKTTLDKSIDSDSSNGSLSKDNKNKPQNRPLSMVLDKSEPVDKMTPPVTPRRPHPTRRNSPQITSASFETAKKQMQDIIKHNKECTGENLAQFEQMYKNERERLEKARCTNLEDALLELEEIYNSLKLDSDDLLDRAERRDLPTAHQLLRGSEVAHEKHNESNSETWDTDSINGCERRSRTPSQRRSGIPDVEMDDMHYRRCNQNNRNQPDVQKALQNTGSYLLASPALTPPSDIDFDMPKDPMLEDQPDLVFDDVSYRNIQRANSIKIIDPQPPFGIPLGPTTQGSESDYLHVTPKENYRPKMISRIHPDIAMDDYAYRNLRKDNKEVNVAELDELLSESYNSESPVHRKRNNRSVSADRNRSSQNSINTSLTSQPDRGHTKVQTPRKVKQQDARRSGKFFDCYKDAFINVESGPLSPRNNPSWLERAQLVDNKWDSVSTKTNSSSNTNISLSTSTETLTELSSVRAVSQPDIRQAIIREARVAIGGPLECELKHTTPQKGSTTVTPTSSFIPMASTPKVVNMQVIKSAPASPVTTERKPYRPLDSIFNAKPKPFYLAEPKPEEKPSHKIVRPEPKLAQTPVDIAKLDALISSLSNMENNEDQADISSVNSLKSYKKTHIKNASETKHKEKSLNVENINDPHTYETQNSRVNELTIVEPENIEPQTNMIDTTLKSEDEEKGFAKANIQKAIRLSMALESSSSEGERPEDQDRYHRRQNSDKVRSGVAPRVRSEASSINNSAICQDKLQEREQRDKKKEYDRLKITQRERQSQQQKQNNNNNNTDETKRRSNDKSSRLHQQQQQHKKRVVDEREKRKSIERDKRRSEEREVKNQRSSEERDKRSRTSPEKLVKRKVVDERDVQKTKIKNSNRHSQSPEKTRRSLTPEKRRSSSSSSNKMVQQLHEQQQQQQQQQTKQQQQLQDSSSTSVQDMDSEKADAERRERIQRYKDERRKQIAARYGGAEWSSSEESGGDDTPSRSYRRRRRAKDAQDTSSTEQSTLETRRGHENGSSLEGRRKRRLRGGSSSEDVVQGVGRSSNRTARLRQSPLSHIAATNLLNDNATADDNRNSPLPTPPTEGGSEVSSELPPLRRPTDIVAALDSPRGLIDSAESPLSGSDTRSGRRRGQGNKDKSNKRMSNLNRATTSEETADLYVLSQPSDSNEDTPRRRRRRAPVSPSGSSGLSAVISPEPLKTPDVVRNVVARLTPPASPTPLQSPQLHPSNSFQSIQPADGPGSQSAPSTLDTRARQAHGSDTRRHSGVIQDANNVDIEETYSRKHPPKLGPLRKPEIPDVLRPKDTTSLASPGVVNTPNNSRPSSVVLDKPPLGPEGLRPAALRSSLRKPPDAGTCFMASRREKVNETKPPTDNFLRELQQRPKKGDRLSKSDLNLKFDELSPTGGSGTSELEPALSSPSLLSPSKHSPFSEENLSNRLDQISARARDTLERVDRLAVEDCPPSVPDSSPPEDSADNMVHECEEYLTVNASNKKDTGSSVVHRETKKGTSTKSTNQSSSLTSKKGVISDTGQKNWHGGSEGSGKESKRLVMEKEVNKELKKDYQILGRDKFNRNTSASPSGPPDNTTHKNNNNNVEPPPDEVIHGLLRRKNTENDTGSQDNSISQSPEHQSKRGSRRCSLDGDSSRNDSPDPMSILKRKSSREDIATERPTTPETHSILKRKTSSRNSSVDTSESDPISILKKKTSAEELDMFEPRPILKKKSSTDDELDDRPRSILKGGRSREDLERLEGIVSPTPILKRSPRCDSDGEGEPERRSILKRRDTTDGVRLRLNVSDSEDVDGDTPSLRVRSDSAPEASSLRSRGRSPPASTAVPSHGILKRRSHTSPARMDQIDNELGAILRSRRSLATDDQESENETSVTRPISPSLKVSTREGERPLSVAERIAGMEASKADISPIVRRSPSPNPCRSPGVRPKVRPTSFERPPTPDHDRVKNDAYLLVAEGAQNNGNVAGVEAVNCHLMDSAPDGVVLLDHSTSASSTDPQDQETPDTPSSVSQRAAFFAQLEKEKKPESPTTPTRSSRFGRRERSARCQTQPVTETEVCAAARLADTSDSASHDSDGPSASHSTSDSPSKSMFRNAREAMMRSAEEVMAGLSGTVSPRKKYGSRKTSLNEPDEEQQTSDSAKG</sequence>
<feature type="compositionally biased region" description="Basic and acidic residues" evidence="2">
    <location>
        <begin position="2341"/>
        <end position="2354"/>
    </location>
</feature>
<feature type="compositionally biased region" description="Low complexity" evidence="2">
    <location>
        <begin position="2977"/>
        <end position="2991"/>
    </location>
</feature>
<feature type="region of interest" description="Disordered" evidence="2">
    <location>
        <begin position="150"/>
        <end position="283"/>
    </location>
</feature>
<feature type="compositionally biased region" description="Polar residues" evidence="2">
    <location>
        <begin position="2581"/>
        <end position="2592"/>
    </location>
</feature>
<feature type="compositionally biased region" description="Basic and acidic residues" evidence="2">
    <location>
        <begin position="384"/>
        <end position="400"/>
    </location>
</feature>
<organism evidence="3 4">
    <name type="scientific">Meganyctiphanes norvegica</name>
    <name type="common">Northern krill</name>
    <name type="synonym">Thysanopoda norvegica</name>
    <dbReference type="NCBI Taxonomy" id="48144"/>
    <lineage>
        <taxon>Eukaryota</taxon>
        <taxon>Metazoa</taxon>
        <taxon>Ecdysozoa</taxon>
        <taxon>Arthropoda</taxon>
        <taxon>Crustacea</taxon>
        <taxon>Multicrustacea</taxon>
        <taxon>Malacostraca</taxon>
        <taxon>Eumalacostraca</taxon>
        <taxon>Eucarida</taxon>
        <taxon>Euphausiacea</taxon>
        <taxon>Euphausiidae</taxon>
        <taxon>Meganyctiphanes</taxon>
    </lineage>
</organism>
<feature type="compositionally biased region" description="Low complexity" evidence="2">
    <location>
        <begin position="1956"/>
        <end position="1967"/>
    </location>
</feature>
<feature type="compositionally biased region" description="Basic residues" evidence="2">
    <location>
        <begin position="229"/>
        <end position="239"/>
    </location>
</feature>
<feature type="compositionally biased region" description="Basic and acidic residues" evidence="2">
    <location>
        <begin position="427"/>
        <end position="456"/>
    </location>
</feature>
<feature type="compositionally biased region" description="Polar residues" evidence="2">
    <location>
        <begin position="2773"/>
        <end position="2786"/>
    </location>
</feature>
<feature type="compositionally biased region" description="Basic and acidic residues" evidence="2">
    <location>
        <begin position="2388"/>
        <end position="2403"/>
    </location>
</feature>
<feature type="compositionally biased region" description="Polar residues" evidence="2">
    <location>
        <begin position="1895"/>
        <end position="1904"/>
    </location>
</feature>
<feature type="region of interest" description="Disordered" evidence="2">
    <location>
        <begin position="384"/>
        <end position="456"/>
    </location>
</feature>
<evidence type="ECO:0000313" key="3">
    <source>
        <dbReference type="EMBL" id="CAL4061262.1"/>
    </source>
</evidence>
<feature type="compositionally biased region" description="Polar residues" evidence="2">
    <location>
        <begin position="651"/>
        <end position="688"/>
    </location>
</feature>
<evidence type="ECO:0000256" key="1">
    <source>
        <dbReference type="SAM" id="Coils"/>
    </source>
</evidence>
<feature type="compositionally biased region" description="Low complexity" evidence="2">
    <location>
        <begin position="719"/>
        <end position="738"/>
    </location>
</feature>
<feature type="compositionally biased region" description="Polar residues" evidence="2">
    <location>
        <begin position="886"/>
        <end position="895"/>
    </location>
</feature>
<feature type="compositionally biased region" description="Polar residues" evidence="2">
    <location>
        <begin position="748"/>
        <end position="775"/>
    </location>
</feature>
<feature type="compositionally biased region" description="Basic and acidic residues" evidence="2">
    <location>
        <begin position="2637"/>
        <end position="2646"/>
    </location>
</feature>
<name>A0AAV2PMA9_MEGNR</name>
<feature type="compositionally biased region" description="Low complexity" evidence="2">
    <location>
        <begin position="1795"/>
        <end position="1825"/>
    </location>
</feature>
<dbReference type="EMBL" id="CAXKWB010000574">
    <property type="protein sequence ID" value="CAL4061262.1"/>
    <property type="molecule type" value="Genomic_DNA"/>
</dbReference>
<feature type="compositionally biased region" description="Basic and acidic residues" evidence="2">
    <location>
        <begin position="2271"/>
        <end position="2296"/>
    </location>
</feature>
<evidence type="ECO:0000313" key="4">
    <source>
        <dbReference type="Proteomes" id="UP001497623"/>
    </source>
</evidence>
<evidence type="ECO:0000256" key="2">
    <source>
        <dbReference type="SAM" id="MobiDB-lite"/>
    </source>
</evidence>
<feature type="region of interest" description="Disordered" evidence="2">
    <location>
        <begin position="828"/>
        <end position="968"/>
    </location>
</feature>
<feature type="compositionally biased region" description="Low complexity" evidence="2">
    <location>
        <begin position="1864"/>
        <end position="1873"/>
    </location>
</feature>
<feature type="compositionally biased region" description="Basic residues" evidence="2">
    <location>
        <begin position="189"/>
        <end position="205"/>
    </location>
</feature>
<feature type="region of interest" description="Disordered" evidence="2">
    <location>
        <begin position="83"/>
        <end position="104"/>
    </location>
</feature>
<feature type="compositionally biased region" description="Basic and acidic residues" evidence="2">
    <location>
        <begin position="1712"/>
        <end position="1767"/>
    </location>
</feature>
<feature type="region of interest" description="Disordered" evidence="2">
    <location>
        <begin position="1245"/>
        <end position="1299"/>
    </location>
</feature>
<feature type="compositionally biased region" description="Basic and acidic residues" evidence="2">
    <location>
        <begin position="2189"/>
        <end position="2201"/>
    </location>
</feature>
<feature type="compositionally biased region" description="Polar residues" evidence="2">
    <location>
        <begin position="2510"/>
        <end position="2524"/>
    </location>
</feature>
<keyword evidence="4" id="KW-1185">Reference proteome</keyword>
<feature type="region of interest" description="Disordered" evidence="2">
    <location>
        <begin position="1055"/>
        <end position="1093"/>
    </location>
</feature>
<feature type="compositionally biased region" description="Low complexity" evidence="2">
    <location>
        <begin position="2816"/>
        <end position="2827"/>
    </location>
</feature>
<feature type="compositionally biased region" description="Polar residues" evidence="2">
    <location>
        <begin position="2202"/>
        <end position="2220"/>
    </location>
</feature>
<feature type="compositionally biased region" description="Basic and acidic residues" evidence="2">
    <location>
        <begin position="1607"/>
        <end position="1627"/>
    </location>
</feature>
<feature type="compositionally biased region" description="Low complexity" evidence="2">
    <location>
        <begin position="1675"/>
        <end position="1686"/>
    </location>
</feature>
<comment type="caution">
    <text evidence="3">The sequence shown here is derived from an EMBL/GenBank/DDBJ whole genome shotgun (WGS) entry which is preliminary data.</text>
</comment>
<reference evidence="3 4" key="1">
    <citation type="submission" date="2024-05" db="EMBL/GenBank/DDBJ databases">
        <authorList>
            <person name="Wallberg A."/>
        </authorList>
    </citation>
    <scope>NUCLEOTIDE SEQUENCE [LARGE SCALE GENOMIC DNA]</scope>
</reference>
<feature type="compositionally biased region" description="Basic and acidic residues" evidence="2">
    <location>
        <begin position="2148"/>
        <end position="2160"/>
    </location>
</feature>
<feature type="compositionally biased region" description="Basic and acidic residues" evidence="2">
    <location>
        <begin position="1056"/>
        <end position="1065"/>
    </location>
</feature>
<feature type="compositionally biased region" description="Polar residues" evidence="2">
    <location>
        <begin position="1066"/>
        <end position="1075"/>
    </location>
</feature>
<feature type="compositionally biased region" description="Low complexity" evidence="2">
    <location>
        <begin position="2306"/>
        <end position="2324"/>
    </location>
</feature>
<feature type="compositionally biased region" description="Polar residues" evidence="2">
    <location>
        <begin position="2404"/>
        <end position="2418"/>
    </location>
</feature>
<feature type="compositionally biased region" description="Polar residues" evidence="2">
    <location>
        <begin position="2115"/>
        <end position="2147"/>
    </location>
</feature>
<feature type="compositionally biased region" description="Basic and acidic residues" evidence="2">
    <location>
        <begin position="2995"/>
        <end position="3005"/>
    </location>
</feature>
<feature type="compositionally biased region" description="Basic and acidic residues" evidence="2">
    <location>
        <begin position="2534"/>
        <end position="2545"/>
    </location>
</feature>
<feature type="compositionally biased region" description="Polar residues" evidence="2">
    <location>
        <begin position="592"/>
        <end position="608"/>
    </location>
</feature>
<feature type="compositionally biased region" description="Basic and acidic residues" evidence="2">
    <location>
        <begin position="1650"/>
        <end position="1674"/>
    </location>
</feature>
<feature type="non-terminal residue" evidence="3">
    <location>
        <position position="3043"/>
    </location>
</feature>
<evidence type="ECO:0008006" key="5">
    <source>
        <dbReference type="Google" id="ProtNLM"/>
    </source>
</evidence>
<keyword evidence="1" id="KW-0175">Coiled coil</keyword>
<feature type="compositionally biased region" description="Low complexity" evidence="2">
    <location>
        <begin position="150"/>
        <end position="177"/>
    </location>
</feature>